<gene>
    <name evidence="1" type="ORF">MRATA1EN22A_LOCUS20804</name>
</gene>
<reference evidence="1" key="2">
    <citation type="submission" date="2025-03" db="EMBL/GenBank/DDBJ databases">
        <authorList>
            <consortium name="ELIXIR-Norway"/>
            <consortium name="Elixir Norway"/>
        </authorList>
    </citation>
    <scope>NUCLEOTIDE SEQUENCE</scope>
</reference>
<reference evidence="1" key="1">
    <citation type="submission" date="2023-05" db="EMBL/GenBank/DDBJ databases">
        <authorList>
            <consortium name="ELIXIR-Norway"/>
        </authorList>
    </citation>
    <scope>NUCLEOTIDE SEQUENCE</scope>
</reference>
<name>A0AC59ZNR1_RANTA</name>
<sequence>MTDKTRDYLLCPKSVPHLKCWSAVKVSPLSQSRGSDKPKWHKAKKTITLGYILQQMDKINRDKAQMLRQSSQLWPPDVEMRSFIPGKGLVGSTLTAWSTRCFCNGYCKTNTIFTFFLKVKILFGLLLVRENKD</sequence>
<dbReference type="EMBL" id="OX596116">
    <property type="protein sequence ID" value="CAN0477269.1"/>
    <property type="molecule type" value="Genomic_DNA"/>
</dbReference>
<dbReference type="Proteomes" id="UP001162501">
    <property type="component" value="Chromosome 32"/>
</dbReference>
<evidence type="ECO:0000313" key="1">
    <source>
        <dbReference type="EMBL" id="CAN0477269.1"/>
    </source>
</evidence>
<evidence type="ECO:0000313" key="2">
    <source>
        <dbReference type="Proteomes" id="UP001162501"/>
    </source>
</evidence>
<proteinExistence type="predicted"/>
<organism evidence="1 2">
    <name type="scientific">Rangifer tarandus platyrhynchus</name>
    <name type="common">Svalbard reindeer</name>
    <dbReference type="NCBI Taxonomy" id="3082113"/>
    <lineage>
        <taxon>Eukaryota</taxon>
        <taxon>Metazoa</taxon>
        <taxon>Chordata</taxon>
        <taxon>Craniata</taxon>
        <taxon>Vertebrata</taxon>
        <taxon>Euteleostomi</taxon>
        <taxon>Mammalia</taxon>
        <taxon>Eutheria</taxon>
        <taxon>Laurasiatheria</taxon>
        <taxon>Artiodactyla</taxon>
        <taxon>Ruminantia</taxon>
        <taxon>Pecora</taxon>
        <taxon>Cervidae</taxon>
        <taxon>Odocoileinae</taxon>
        <taxon>Rangifer</taxon>
    </lineage>
</organism>
<protein>
    <submittedName>
        <fullName evidence="1">Uncharacterized protein</fullName>
    </submittedName>
</protein>
<accession>A0AC59ZNR1</accession>